<protein>
    <submittedName>
        <fullName evidence="2">Uncharacterized protein</fullName>
    </submittedName>
</protein>
<organism evidence="2 3">
    <name type="scientific">Cellvibrio polysaccharolyticus</name>
    <dbReference type="NCBI Taxonomy" id="2082724"/>
    <lineage>
        <taxon>Bacteria</taxon>
        <taxon>Pseudomonadati</taxon>
        <taxon>Pseudomonadota</taxon>
        <taxon>Gammaproteobacteria</taxon>
        <taxon>Cellvibrionales</taxon>
        <taxon>Cellvibrionaceae</taxon>
        <taxon>Cellvibrio</taxon>
    </lineage>
</organism>
<evidence type="ECO:0000256" key="1">
    <source>
        <dbReference type="SAM" id="MobiDB-lite"/>
    </source>
</evidence>
<keyword evidence="3" id="KW-1185">Reference proteome</keyword>
<feature type="compositionally biased region" description="Basic and acidic residues" evidence="1">
    <location>
        <begin position="1"/>
        <end position="17"/>
    </location>
</feature>
<evidence type="ECO:0000313" key="2">
    <source>
        <dbReference type="EMBL" id="MBE8718757.1"/>
    </source>
</evidence>
<dbReference type="RefSeq" id="WP_193911580.1">
    <property type="nucleotide sequence ID" value="NZ_PRDL01000001.1"/>
</dbReference>
<comment type="caution">
    <text evidence="2">The sequence shown here is derived from an EMBL/GenBank/DDBJ whole genome shotgun (WGS) entry which is preliminary data.</text>
</comment>
<evidence type="ECO:0000313" key="3">
    <source>
        <dbReference type="Proteomes" id="UP000652567"/>
    </source>
</evidence>
<dbReference type="AlphaFoldDB" id="A0A928V8P0"/>
<dbReference type="EMBL" id="PRDL01000001">
    <property type="protein sequence ID" value="MBE8718757.1"/>
    <property type="molecule type" value="Genomic_DNA"/>
</dbReference>
<name>A0A928V8P0_9GAMM</name>
<proteinExistence type="predicted"/>
<reference evidence="2" key="1">
    <citation type="submission" date="2018-07" db="EMBL/GenBank/DDBJ databases">
        <title>Genome assembly of strain Ka43.</title>
        <authorList>
            <person name="Kukolya J."/>
            <person name="Nagy I."/>
            <person name="Horvath B."/>
            <person name="Toth A."/>
        </authorList>
    </citation>
    <scope>NUCLEOTIDE SEQUENCE</scope>
    <source>
        <strain evidence="2">KB43</strain>
    </source>
</reference>
<feature type="region of interest" description="Disordered" evidence="1">
    <location>
        <begin position="1"/>
        <end position="43"/>
    </location>
</feature>
<gene>
    <name evidence="2" type="ORF">C4F51_16395</name>
</gene>
<dbReference type="Proteomes" id="UP000652567">
    <property type="component" value="Unassembled WGS sequence"/>
</dbReference>
<sequence>MSKVDETIKRAENLKDEGENDTSLQAHAKERAKHPKDMNVGSPFDWEELEAYKKELDRMDREGPKLKNP</sequence>
<accession>A0A928V8P0</accession>